<evidence type="ECO:0000313" key="2">
    <source>
        <dbReference type="Proteomes" id="UP001162992"/>
    </source>
</evidence>
<sequence length="971" mass="106699">MSWGAYVPLAEEMPSQVVVVSAHSKTVEDEYEVESVLLEAMVAGHSLSLMDQQGGVEGIALKLRSSIDTGIRGDKADLQRRRCLFGSNTYTEKPVKGFWSFLWDAMHDLMLIILAACAFMSLAVGVSTEGWEEGCYDGAGIGFSIIIVVFVTAISDYQQSLQFRALDKEKKKIYIHVIRESQRRKVCINDLVVGDVVYLSTGDQVAADGVFISGHSLIIDESSMTGESEPQHINEQKPFLLSGTKVQDGFGLMLVTGVGMNTEWGHSMAVLGKEGDDETPLQQKLSRLALLIGNIGICFAVLTFLVLVGRFLVNKKDLRHWSGLDLLYFVRFFSIAVTIIVVAVPEGLPLAVTLTLAYAMRRMMVQKALVRKLSACETMGSATYICCDKTGTLTTNQMTVVKSWIEGAIWQSNGTTPLVSFMVKQLLLESIFVNTAGDVSEGKNGELAFFGTPTETALLKFGVALGEFKSTRPKTNIIKLEPFNSVKKKMGVLVRSSSGGNLRAHWKGASEIVLGCCASAIDAAGSIVPLDDSKYSELMGVIKRFSDDSLRTLCLAFKDLPSNYVSEGPIPDKALVCVAIVGIKDPIRPGVKDAVQVCYAAGIRVLMLTGDNLNTAASIARECGILTDGDVVEGPEFRKLSSEELRRRIPRLQVMARSSPSDKHRLVMELQAMEEVVAVTGDGTNDAPALHEADVGLAMGIAGTEVAKESADIVILDDNFATIVNVAKFGRSVYINIQKFVQFQLTVNLAALVLNFVAACITGHAPLSTIQLLWINLIMDTLAALALATEPPNDDLMKLPPLGRKGNFITKYMWRNIYAQVFYQLTVLAILHYRGKDILQLKGPKYMEVLDTMIFNSFVFCQVFNEFNAREMKKLNVFRHTFNNWIFVMIVGITITVQFVLVQFLGKIANTAALDLQQWAITVLIGFFSLVVDMAAKLINRIYARLFDPKRDSLIITSFLHHIPTGAYQQV</sequence>
<proteinExistence type="predicted"/>
<keyword evidence="2" id="KW-1185">Reference proteome</keyword>
<dbReference type="Proteomes" id="UP001162992">
    <property type="component" value="Chromosome 3"/>
</dbReference>
<gene>
    <name evidence="1" type="ORF">O6H91_03G034900</name>
</gene>
<reference evidence="2" key="1">
    <citation type="journal article" date="2024" name="Proc. Natl. Acad. Sci. U.S.A.">
        <title>Extraordinary preservation of gene collinearity over three hundred million years revealed in homosporous lycophytes.</title>
        <authorList>
            <person name="Li C."/>
            <person name="Wickell D."/>
            <person name="Kuo L.Y."/>
            <person name="Chen X."/>
            <person name="Nie B."/>
            <person name="Liao X."/>
            <person name="Peng D."/>
            <person name="Ji J."/>
            <person name="Jenkins J."/>
            <person name="Williams M."/>
            <person name="Shu S."/>
            <person name="Plott C."/>
            <person name="Barry K."/>
            <person name="Rajasekar S."/>
            <person name="Grimwood J."/>
            <person name="Han X."/>
            <person name="Sun S."/>
            <person name="Hou Z."/>
            <person name="He W."/>
            <person name="Dai G."/>
            <person name="Sun C."/>
            <person name="Schmutz J."/>
            <person name="Leebens-Mack J.H."/>
            <person name="Li F.W."/>
            <person name="Wang L."/>
        </authorList>
    </citation>
    <scope>NUCLEOTIDE SEQUENCE [LARGE SCALE GENOMIC DNA]</scope>
    <source>
        <strain evidence="2">cv. PW_Plant_1</strain>
    </source>
</reference>
<evidence type="ECO:0000313" key="1">
    <source>
        <dbReference type="EMBL" id="KAJ7561595.1"/>
    </source>
</evidence>
<comment type="caution">
    <text evidence="1">The sequence shown here is derived from an EMBL/GenBank/DDBJ whole genome shotgun (WGS) entry which is preliminary data.</text>
</comment>
<accession>A0ACC2E5I4</accession>
<name>A0ACC2E5I4_DIPCM</name>
<dbReference type="EMBL" id="CM055094">
    <property type="protein sequence ID" value="KAJ7561595.1"/>
    <property type="molecule type" value="Genomic_DNA"/>
</dbReference>
<organism evidence="1 2">
    <name type="scientific">Diphasiastrum complanatum</name>
    <name type="common">Issler's clubmoss</name>
    <name type="synonym">Lycopodium complanatum</name>
    <dbReference type="NCBI Taxonomy" id="34168"/>
    <lineage>
        <taxon>Eukaryota</taxon>
        <taxon>Viridiplantae</taxon>
        <taxon>Streptophyta</taxon>
        <taxon>Embryophyta</taxon>
        <taxon>Tracheophyta</taxon>
        <taxon>Lycopodiopsida</taxon>
        <taxon>Lycopodiales</taxon>
        <taxon>Lycopodiaceae</taxon>
        <taxon>Lycopodioideae</taxon>
        <taxon>Diphasiastrum</taxon>
    </lineage>
</organism>
<protein>
    <submittedName>
        <fullName evidence="1">Uncharacterized protein</fullName>
    </submittedName>
</protein>